<feature type="compositionally biased region" description="Polar residues" evidence="1">
    <location>
        <begin position="312"/>
        <end position="322"/>
    </location>
</feature>
<evidence type="ECO:0000313" key="2">
    <source>
        <dbReference type="EMBL" id="PSF30247.1"/>
    </source>
</evidence>
<dbReference type="Proteomes" id="UP000239001">
    <property type="component" value="Unassembled WGS sequence"/>
</dbReference>
<feature type="region of interest" description="Disordered" evidence="1">
    <location>
        <begin position="342"/>
        <end position="410"/>
    </location>
</feature>
<dbReference type="AlphaFoldDB" id="A0A2T1LQX7"/>
<evidence type="ECO:0000313" key="3">
    <source>
        <dbReference type="Proteomes" id="UP000239001"/>
    </source>
</evidence>
<reference evidence="2 3" key="1">
    <citation type="submission" date="2018-03" db="EMBL/GenBank/DDBJ databases">
        <title>The ancient ancestry and fast evolution of plastids.</title>
        <authorList>
            <person name="Moore K.R."/>
            <person name="Magnabosco C."/>
            <person name="Momper L."/>
            <person name="Gold D.A."/>
            <person name="Bosak T."/>
            <person name="Fournier G.P."/>
        </authorList>
    </citation>
    <scope>NUCLEOTIDE SEQUENCE [LARGE SCALE GENOMIC DNA]</scope>
    <source>
        <strain evidence="2 3">CCALA 016</strain>
    </source>
</reference>
<comment type="caution">
    <text evidence="2">The sequence shown here is derived from an EMBL/GenBank/DDBJ whole genome shotgun (WGS) entry which is preliminary data.</text>
</comment>
<accession>A0A2T1LQX7</accession>
<keyword evidence="3" id="KW-1185">Reference proteome</keyword>
<reference evidence="2 3" key="2">
    <citation type="submission" date="2018-03" db="EMBL/GenBank/DDBJ databases">
        <authorList>
            <person name="Keele B.F."/>
        </authorList>
    </citation>
    <scope>NUCLEOTIDE SEQUENCE [LARGE SCALE GENOMIC DNA]</scope>
    <source>
        <strain evidence="2 3">CCALA 016</strain>
    </source>
</reference>
<organism evidence="2 3">
    <name type="scientific">Aphanothece hegewaldii CCALA 016</name>
    <dbReference type="NCBI Taxonomy" id="2107694"/>
    <lineage>
        <taxon>Bacteria</taxon>
        <taxon>Bacillati</taxon>
        <taxon>Cyanobacteriota</taxon>
        <taxon>Cyanophyceae</taxon>
        <taxon>Oscillatoriophycideae</taxon>
        <taxon>Chroococcales</taxon>
        <taxon>Aphanothecaceae</taxon>
        <taxon>Aphanothece</taxon>
    </lineage>
</organism>
<feature type="region of interest" description="Disordered" evidence="1">
    <location>
        <begin position="303"/>
        <end position="322"/>
    </location>
</feature>
<dbReference type="EMBL" id="PXOH01000057">
    <property type="protein sequence ID" value="PSF30247.1"/>
    <property type="molecule type" value="Genomic_DNA"/>
</dbReference>
<gene>
    <name evidence="2" type="ORF">C7H19_24005</name>
</gene>
<feature type="compositionally biased region" description="Polar residues" evidence="1">
    <location>
        <begin position="343"/>
        <end position="381"/>
    </location>
</feature>
<name>A0A2T1LQX7_9CHRO</name>
<protein>
    <submittedName>
        <fullName evidence="2">Relaxase</fullName>
    </submittedName>
</protein>
<evidence type="ECO:0000256" key="1">
    <source>
        <dbReference type="SAM" id="MobiDB-lite"/>
    </source>
</evidence>
<feature type="compositionally biased region" description="Polar residues" evidence="1">
    <location>
        <begin position="390"/>
        <end position="410"/>
    </location>
</feature>
<sequence length="410" mass="47155">MLVKFFNGGQGKGCGIVDYLTRSTDGKGVKREPLPEVLKGDPEQIVQIIDSLDFKCKYQTGVISFAPEDAPTSKQQQALIDSFEKTAFAGLEPDQYDILWVKHSHTSGGRVELHFVTPRVELSTGKSLNIAPPGWQNYFCHWRDYWNYSQGWARPDDPNRARLYQPGYHALIGAQNQRLEQAGLATISRDDYRKVIHNYIEENIKLGRIQNREDIIKTLQDANFQITRTGEDYLTVYREGLNQRIRLKGGIYDASWRLESRTPAEIGKREEADSRTTQQRINQAQTELGNRMSKRAEYFQHRYPTHQREITESTQVVSSSTWSNDYQPLNRFLRWQLGDDAILSSSSQPDNQPTSREPATTENPRTPQEQDLGNRTLSEQQRQIHHHSPQLPTESTNSMEMQQQTLSQTL</sequence>
<feature type="non-terminal residue" evidence="2">
    <location>
        <position position="410"/>
    </location>
</feature>
<proteinExistence type="predicted"/>